<evidence type="ECO:0000256" key="1">
    <source>
        <dbReference type="ARBA" id="ARBA00010617"/>
    </source>
</evidence>
<dbReference type="PROSITE" id="PS00086">
    <property type="entry name" value="CYTOCHROME_P450"/>
    <property type="match status" value="1"/>
</dbReference>
<dbReference type="Gene3D" id="1.10.630.10">
    <property type="entry name" value="Cytochrome P450"/>
    <property type="match status" value="1"/>
</dbReference>
<sequence>MAAFEPSELWDPAVRRDRHAFYARVRAPGGPVPQIDPASGRRFLVVARHADVRQGLLSPGLGHEAWRHDPCGPPPPSPDTLTEAEWIGARQLISVDPPDHTRLRRLVSGAFTPRMVAGLEPAIRELVDRLLADVRARGSADGVRDLADPVPVNVIAQLVGVPERDRARFRQCSAAIVSGGPDNPEATVALGRYVDELAARRRADPQDDLLSALVAQETTGDALDRSELVAMVVLLLVARQETTVDVVVNGLAALLPHPEQWEALRADPSLAAAVVEETVRYDGPVEIAPPRHALTDVELGGGVIPALDLVALSILGADHDPEVFADPERFDIFRPHVRHHIGFGSGIHFCLGAPLARLEARVVFEQVAEQLPGLALLADPAPLRESGPRLRELPLTV</sequence>
<protein>
    <submittedName>
        <fullName evidence="3">Cytochrome P450</fullName>
    </submittedName>
</protein>
<dbReference type="PRINTS" id="PR00359">
    <property type="entry name" value="BP450"/>
</dbReference>
<dbReference type="InterPro" id="IPR017972">
    <property type="entry name" value="Cyt_P450_CS"/>
</dbReference>
<evidence type="ECO:0000313" key="3">
    <source>
        <dbReference type="EMBL" id="NHC14001.1"/>
    </source>
</evidence>
<accession>A0ABX0GV30</accession>
<keyword evidence="2" id="KW-0349">Heme</keyword>
<keyword evidence="2" id="KW-0503">Monooxygenase</keyword>
<dbReference type="InterPro" id="IPR002397">
    <property type="entry name" value="Cyt_P450_B"/>
</dbReference>
<evidence type="ECO:0000313" key="4">
    <source>
        <dbReference type="Proteomes" id="UP000800981"/>
    </source>
</evidence>
<dbReference type="PANTHER" id="PTHR46696">
    <property type="entry name" value="P450, PUTATIVE (EUROFUNG)-RELATED"/>
    <property type="match status" value="1"/>
</dbReference>
<gene>
    <name evidence="3" type="ORF">G9H71_09435</name>
</gene>
<reference evidence="3 4" key="1">
    <citation type="submission" date="2020-03" db="EMBL/GenBank/DDBJ databases">
        <title>Two novel Motilibacter sp.</title>
        <authorList>
            <person name="Liu S."/>
        </authorList>
    </citation>
    <scope>NUCLEOTIDE SEQUENCE [LARGE SCALE GENOMIC DNA]</scope>
    <source>
        <strain evidence="3 4">E257</strain>
    </source>
</reference>
<dbReference type="InterPro" id="IPR001128">
    <property type="entry name" value="Cyt_P450"/>
</dbReference>
<evidence type="ECO:0000256" key="2">
    <source>
        <dbReference type="RuleBase" id="RU000461"/>
    </source>
</evidence>
<dbReference type="SUPFAM" id="SSF48264">
    <property type="entry name" value="Cytochrome P450"/>
    <property type="match status" value="1"/>
</dbReference>
<dbReference type="PANTHER" id="PTHR46696:SF1">
    <property type="entry name" value="CYTOCHROME P450 YJIB-RELATED"/>
    <property type="match status" value="1"/>
</dbReference>
<proteinExistence type="inferred from homology"/>
<organism evidence="3 4">
    <name type="scientific">Motilibacter deserti</name>
    <dbReference type="NCBI Taxonomy" id="2714956"/>
    <lineage>
        <taxon>Bacteria</taxon>
        <taxon>Bacillati</taxon>
        <taxon>Actinomycetota</taxon>
        <taxon>Actinomycetes</taxon>
        <taxon>Motilibacterales</taxon>
        <taxon>Motilibacteraceae</taxon>
        <taxon>Motilibacter</taxon>
    </lineage>
</organism>
<dbReference type="Pfam" id="PF00067">
    <property type="entry name" value="p450"/>
    <property type="match status" value="1"/>
</dbReference>
<keyword evidence="4" id="KW-1185">Reference proteome</keyword>
<comment type="caution">
    <text evidence="3">The sequence shown here is derived from an EMBL/GenBank/DDBJ whole genome shotgun (WGS) entry which is preliminary data.</text>
</comment>
<comment type="similarity">
    <text evidence="1 2">Belongs to the cytochrome P450 family.</text>
</comment>
<dbReference type="Proteomes" id="UP000800981">
    <property type="component" value="Unassembled WGS sequence"/>
</dbReference>
<keyword evidence="2" id="KW-0560">Oxidoreductase</keyword>
<keyword evidence="2" id="KW-0479">Metal-binding</keyword>
<name>A0ABX0GV30_9ACTN</name>
<dbReference type="RefSeq" id="WP_166281037.1">
    <property type="nucleotide sequence ID" value="NZ_JAANNP010000003.1"/>
</dbReference>
<dbReference type="InterPro" id="IPR036396">
    <property type="entry name" value="Cyt_P450_sf"/>
</dbReference>
<dbReference type="EMBL" id="JAANNP010000003">
    <property type="protein sequence ID" value="NHC14001.1"/>
    <property type="molecule type" value="Genomic_DNA"/>
</dbReference>
<keyword evidence="2" id="KW-0408">Iron</keyword>